<comment type="caution">
    <text evidence="1">The sequence shown here is derived from an EMBL/GenBank/DDBJ whole genome shotgun (WGS) entry which is preliminary data.</text>
</comment>
<dbReference type="PANTHER" id="PTHR11439:SF467">
    <property type="entry name" value="INTEGRASE CATALYTIC DOMAIN-CONTAINING PROTEIN"/>
    <property type="match status" value="1"/>
</dbReference>
<dbReference type="PANTHER" id="PTHR11439">
    <property type="entry name" value="GAG-POL-RELATED RETROTRANSPOSON"/>
    <property type="match status" value="1"/>
</dbReference>
<dbReference type="Proteomes" id="UP000288805">
    <property type="component" value="Unassembled WGS sequence"/>
</dbReference>
<evidence type="ECO:0000313" key="2">
    <source>
        <dbReference type="Proteomes" id="UP000288805"/>
    </source>
</evidence>
<dbReference type="EMBL" id="QGNW01001184">
    <property type="protein sequence ID" value="RVW51281.1"/>
    <property type="molecule type" value="Genomic_DNA"/>
</dbReference>
<protein>
    <submittedName>
        <fullName evidence="1">Retrovirus-related Pol polyprotein from transposon TNT 1-94</fullName>
    </submittedName>
</protein>
<name>A0A438EUA8_VITVI</name>
<evidence type="ECO:0000313" key="1">
    <source>
        <dbReference type="EMBL" id="RVW51281.1"/>
    </source>
</evidence>
<reference evidence="1 2" key="1">
    <citation type="journal article" date="2018" name="PLoS Genet.">
        <title>Population sequencing reveals clonal diversity and ancestral inbreeding in the grapevine cultivar Chardonnay.</title>
        <authorList>
            <person name="Roach M.J."/>
            <person name="Johnson D.L."/>
            <person name="Bohlmann J."/>
            <person name="van Vuuren H.J."/>
            <person name="Jones S.J."/>
            <person name="Pretorius I.S."/>
            <person name="Schmidt S.A."/>
            <person name="Borneman A.R."/>
        </authorList>
    </citation>
    <scope>NUCLEOTIDE SEQUENCE [LARGE SCALE GENOMIC DNA]</scope>
    <source>
        <strain evidence="2">cv. Chardonnay</strain>
        <tissue evidence="1">Leaf</tissue>
    </source>
</reference>
<proteinExistence type="predicted"/>
<organism evidence="1 2">
    <name type="scientific">Vitis vinifera</name>
    <name type="common">Grape</name>
    <dbReference type="NCBI Taxonomy" id="29760"/>
    <lineage>
        <taxon>Eukaryota</taxon>
        <taxon>Viridiplantae</taxon>
        <taxon>Streptophyta</taxon>
        <taxon>Embryophyta</taxon>
        <taxon>Tracheophyta</taxon>
        <taxon>Spermatophyta</taxon>
        <taxon>Magnoliopsida</taxon>
        <taxon>eudicotyledons</taxon>
        <taxon>Gunneridae</taxon>
        <taxon>Pentapetalae</taxon>
        <taxon>rosids</taxon>
        <taxon>Vitales</taxon>
        <taxon>Vitaceae</taxon>
        <taxon>Viteae</taxon>
        <taxon>Vitis</taxon>
    </lineage>
</organism>
<dbReference type="AlphaFoldDB" id="A0A438EUA8"/>
<gene>
    <name evidence="1" type="primary">POLX_702</name>
    <name evidence="1" type="ORF">CK203_075399</name>
</gene>
<accession>A0A438EUA8</accession>
<sequence length="113" mass="12909">MDVKMDFLNGNLEKGVYMKQPEGFSSSGGEHLVCTRPDIAFSIGMLGIYHSDPGIDHWKAAKKVMRYLQGTKDYMLMYRWNDNLEVIGYCDSDYVGCIDSQKSTSRYVFMLVV</sequence>